<feature type="region of interest" description="Disordered" evidence="7">
    <location>
        <begin position="1"/>
        <end position="23"/>
    </location>
</feature>
<keyword evidence="10" id="KW-1185">Reference proteome</keyword>
<feature type="compositionally biased region" description="Polar residues" evidence="7">
    <location>
        <begin position="1"/>
        <end position="20"/>
    </location>
</feature>
<feature type="region of interest" description="Disordered" evidence="7">
    <location>
        <begin position="489"/>
        <end position="517"/>
    </location>
</feature>
<keyword evidence="3 8" id="KW-0812">Transmembrane</keyword>
<evidence type="ECO:0000256" key="6">
    <source>
        <dbReference type="ARBA" id="ARBA00023136"/>
    </source>
</evidence>
<feature type="transmembrane region" description="Helical" evidence="8">
    <location>
        <begin position="33"/>
        <end position="55"/>
    </location>
</feature>
<dbReference type="PANTHER" id="PTHR11662:SF415">
    <property type="entry name" value="AT30085P-RELATED"/>
    <property type="match status" value="1"/>
</dbReference>
<accession>A0AA38I1A2</accession>
<comment type="subcellular location">
    <subcellularLocation>
        <location evidence="1">Membrane</location>
        <topology evidence="1">Multi-pass membrane protein</topology>
    </subcellularLocation>
</comment>
<evidence type="ECO:0000256" key="5">
    <source>
        <dbReference type="ARBA" id="ARBA00022989"/>
    </source>
</evidence>
<feature type="transmembrane region" description="Helical" evidence="8">
    <location>
        <begin position="107"/>
        <end position="123"/>
    </location>
</feature>
<keyword evidence="4" id="KW-0769">Symport</keyword>
<evidence type="ECO:0000256" key="4">
    <source>
        <dbReference type="ARBA" id="ARBA00022847"/>
    </source>
</evidence>
<feature type="transmembrane region" description="Helical" evidence="8">
    <location>
        <begin position="227"/>
        <end position="249"/>
    </location>
</feature>
<comment type="caution">
    <text evidence="9">The sequence shown here is derived from an EMBL/GenBank/DDBJ whole genome shotgun (WGS) entry which is preliminary data.</text>
</comment>
<evidence type="ECO:0000256" key="1">
    <source>
        <dbReference type="ARBA" id="ARBA00004141"/>
    </source>
</evidence>
<name>A0AA38I1A2_9CUCU</name>
<feature type="compositionally biased region" description="Polar residues" evidence="7">
    <location>
        <begin position="495"/>
        <end position="505"/>
    </location>
</feature>
<feature type="transmembrane region" description="Helical" evidence="8">
    <location>
        <begin position="130"/>
        <end position="150"/>
    </location>
</feature>
<evidence type="ECO:0000256" key="7">
    <source>
        <dbReference type="SAM" id="MobiDB-lite"/>
    </source>
</evidence>
<organism evidence="9 10">
    <name type="scientific">Zophobas morio</name>
    <dbReference type="NCBI Taxonomy" id="2755281"/>
    <lineage>
        <taxon>Eukaryota</taxon>
        <taxon>Metazoa</taxon>
        <taxon>Ecdysozoa</taxon>
        <taxon>Arthropoda</taxon>
        <taxon>Hexapoda</taxon>
        <taxon>Insecta</taxon>
        <taxon>Pterygota</taxon>
        <taxon>Neoptera</taxon>
        <taxon>Endopterygota</taxon>
        <taxon>Coleoptera</taxon>
        <taxon>Polyphaga</taxon>
        <taxon>Cucujiformia</taxon>
        <taxon>Tenebrionidae</taxon>
        <taxon>Zophobas</taxon>
    </lineage>
</organism>
<dbReference type="AlphaFoldDB" id="A0AA38I1A2"/>
<sequence>MSSPSQNVSRRISTAPSSSRPKQRWKRCRQIPYRYITAILLCISNFAFFLMFISFEDAFSHLHEIGENFKSNYSIECKFPKRTSKVEHVSKDFYSWDPKSLDQLAKANGYGVLLGSLPSGVLSDKFGGKYVVLVPVIVLSGMEVIIPFLITGKDIEYYVFYVWQLLTGIGIAMMFCGTNSILVNWTPPHEIGKLGSIAFCSLAFAVMFHYLFTDKFIVATKMWNAPFLPYAIVGIAWTVCFVFFGFSFYHNKNQWMKQEEFDLLKKHLETPATFKRKTVPWLKLLTSLPVWAVTVAHVGHIWIWEAMVSNLDFYIRYVLYFDEYVGDALAAVAYMSMASLTVAVGYGADYLTNGGYVNVTTLRKVYTTFGAMAPAIFLLAAAYTGCHRKVAVAFFIMGMSSLCFYFGGTKINSLEIAPNFSGTIMGFMNMFDFIPALILPQVLEKIAPNQSLPEKRIMFWIHFGILTCTTVVYNLFGSADVQPWNYKDEEEELNVQGNEPSTSEQPKPKTPQNKDKK</sequence>
<evidence type="ECO:0000256" key="8">
    <source>
        <dbReference type="SAM" id="Phobius"/>
    </source>
</evidence>
<dbReference type="Proteomes" id="UP001168821">
    <property type="component" value="Unassembled WGS sequence"/>
</dbReference>
<dbReference type="GO" id="GO:0006820">
    <property type="term" value="P:monoatomic anion transport"/>
    <property type="evidence" value="ECO:0007669"/>
    <property type="project" value="TreeGrafter"/>
</dbReference>
<dbReference type="GO" id="GO:0016020">
    <property type="term" value="C:membrane"/>
    <property type="evidence" value="ECO:0007669"/>
    <property type="project" value="UniProtKB-SubCell"/>
</dbReference>
<feature type="transmembrane region" description="Helical" evidence="8">
    <location>
        <begin position="284"/>
        <end position="304"/>
    </location>
</feature>
<evidence type="ECO:0000256" key="3">
    <source>
        <dbReference type="ARBA" id="ARBA00022692"/>
    </source>
</evidence>
<dbReference type="GO" id="GO:0015293">
    <property type="term" value="F:symporter activity"/>
    <property type="evidence" value="ECO:0007669"/>
    <property type="project" value="UniProtKB-KW"/>
</dbReference>
<dbReference type="SUPFAM" id="SSF103473">
    <property type="entry name" value="MFS general substrate transporter"/>
    <property type="match status" value="1"/>
</dbReference>
<feature type="transmembrane region" description="Helical" evidence="8">
    <location>
        <begin position="194"/>
        <end position="212"/>
    </location>
</feature>
<dbReference type="InterPro" id="IPR050382">
    <property type="entry name" value="MFS_Na/Anion_cotransporter"/>
</dbReference>
<gene>
    <name evidence="9" type="ORF">Zmor_022635</name>
</gene>
<dbReference type="InterPro" id="IPR011701">
    <property type="entry name" value="MFS"/>
</dbReference>
<dbReference type="InterPro" id="IPR036259">
    <property type="entry name" value="MFS_trans_sf"/>
</dbReference>
<feature type="transmembrane region" description="Helical" evidence="8">
    <location>
        <begin position="459"/>
        <end position="476"/>
    </location>
</feature>
<reference evidence="9" key="1">
    <citation type="journal article" date="2023" name="G3 (Bethesda)">
        <title>Whole genome assemblies of Zophobas morio and Tenebrio molitor.</title>
        <authorList>
            <person name="Kaur S."/>
            <person name="Stinson S.A."/>
            <person name="diCenzo G.C."/>
        </authorList>
    </citation>
    <scope>NUCLEOTIDE SEQUENCE</scope>
    <source>
        <strain evidence="9">QUZm001</strain>
    </source>
</reference>
<dbReference type="EMBL" id="JALNTZ010000007">
    <property type="protein sequence ID" value="KAJ3644939.1"/>
    <property type="molecule type" value="Genomic_DNA"/>
</dbReference>
<keyword evidence="6 8" id="KW-0472">Membrane</keyword>
<protein>
    <submittedName>
        <fullName evidence="9">Uncharacterized protein</fullName>
    </submittedName>
</protein>
<keyword evidence="5 8" id="KW-1133">Transmembrane helix</keyword>
<dbReference type="PANTHER" id="PTHR11662">
    <property type="entry name" value="SOLUTE CARRIER FAMILY 17"/>
    <property type="match status" value="1"/>
</dbReference>
<proteinExistence type="predicted"/>
<feature type="transmembrane region" description="Helical" evidence="8">
    <location>
        <begin position="324"/>
        <end position="344"/>
    </location>
</feature>
<evidence type="ECO:0000256" key="2">
    <source>
        <dbReference type="ARBA" id="ARBA00022448"/>
    </source>
</evidence>
<feature type="transmembrane region" description="Helical" evidence="8">
    <location>
        <begin position="390"/>
        <end position="408"/>
    </location>
</feature>
<feature type="transmembrane region" description="Helical" evidence="8">
    <location>
        <begin position="365"/>
        <end position="384"/>
    </location>
</feature>
<feature type="transmembrane region" description="Helical" evidence="8">
    <location>
        <begin position="420"/>
        <end position="439"/>
    </location>
</feature>
<keyword evidence="2" id="KW-0813">Transport</keyword>
<dbReference type="Pfam" id="PF07690">
    <property type="entry name" value="MFS_1"/>
    <property type="match status" value="1"/>
</dbReference>
<dbReference type="FunFam" id="1.20.1250.20:FF:000003">
    <property type="entry name" value="Solute carrier family 17 member 3"/>
    <property type="match status" value="1"/>
</dbReference>
<evidence type="ECO:0000313" key="9">
    <source>
        <dbReference type="EMBL" id="KAJ3644939.1"/>
    </source>
</evidence>
<evidence type="ECO:0000313" key="10">
    <source>
        <dbReference type="Proteomes" id="UP001168821"/>
    </source>
</evidence>
<feature type="transmembrane region" description="Helical" evidence="8">
    <location>
        <begin position="162"/>
        <end position="182"/>
    </location>
</feature>
<dbReference type="Gene3D" id="1.20.1250.20">
    <property type="entry name" value="MFS general substrate transporter like domains"/>
    <property type="match status" value="1"/>
</dbReference>